<gene>
    <name evidence="6" type="primary">nnrD</name>
    <name evidence="8" type="ORF">H3L94_05940</name>
</gene>
<dbReference type="KEGG" id="nsg:H3L94_05940"/>
<dbReference type="InterPro" id="IPR029056">
    <property type="entry name" value="Ribokinase-like"/>
</dbReference>
<feature type="binding site" evidence="6">
    <location>
        <position position="50"/>
    </location>
    <ligand>
        <name>(6S)-NADPHX</name>
        <dbReference type="ChEBI" id="CHEBI:64076"/>
    </ligand>
</feature>
<dbReference type="AlphaFoldDB" id="A0A7D7S3X1"/>
<feature type="binding site" evidence="6">
    <location>
        <position position="159"/>
    </location>
    <ligand>
        <name>(6S)-NADPHX</name>
        <dbReference type="ChEBI" id="CHEBI:64076"/>
    </ligand>
</feature>
<keyword evidence="1 6" id="KW-0547">Nucleotide-binding</keyword>
<comment type="subunit">
    <text evidence="6">Homotetramer.</text>
</comment>
<dbReference type="PANTHER" id="PTHR12592:SF0">
    <property type="entry name" value="ATP-DEPENDENT (S)-NAD(P)H-HYDRATE DEHYDRATASE"/>
    <property type="match status" value="1"/>
</dbReference>
<dbReference type="PROSITE" id="PS51383">
    <property type="entry name" value="YJEF_C_3"/>
    <property type="match status" value="1"/>
</dbReference>
<dbReference type="PANTHER" id="PTHR12592">
    <property type="entry name" value="ATP-DEPENDENT (S)-NAD(P)H-HYDRATE DEHYDRATASE FAMILY MEMBER"/>
    <property type="match status" value="1"/>
</dbReference>
<keyword evidence="4 6" id="KW-0520">NAD</keyword>
<evidence type="ECO:0000313" key="9">
    <source>
        <dbReference type="Proteomes" id="UP000514752"/>
    </source>
</evidence>
<evidence type="ECO:0000259" key="7">
    <source>
        <dbReference type="PROSITE" id="PS51383"/>
    </source>
</evidence>
<keyword evidence="5 6" id="KW-0456">Lyase</keyword>
<dbReference type="PROSITE" id="PS01050">
    <property type="entry name" value="YJEF_C_2"/>
    <property type="match status" value="1"/>
</dbReference>
<organism evidence="8 9">
    <name type="scientific">Neisseria shayeganii</name>
    <dbReference type="NCBI Taxonomy" id="607712"/>
    <lineage>
        <taxon>Bacteria</taxon>
        <taxon>Pseudomonadati</taxon>
        <taxon>Pseudomonadota</taxon>
        <taxon>Betaproteobacteria</taxon>
        <taxon>Neisseriales</taxon>
        <taxon>Neisseriaceae</taxon>
        <taxon>Neisseria</taxon>
    </lineage>
</organism>
<comment type="cofactor">
    <cofactor evidence="6">
        <name>Mg(2+)</name>
        <dbReference type="ChEBI" id="CHEBI:18420"/>
    </cofactor>
</comment>
<feature type="domain" description="YjeF C-terminal" evidence="7">
    <location>
        <begin position="15"/>
        <end position="286"/>
    </location>
</feature>
<dbReference type="InterPro" id="IPR000631">
    <property type="entry name" value="CARKD"/>
</dbReference>
<accession>A0A7D7S3X1</accession>
<dbReference type="RefSeq" id="WP_182121263.1">
    <property type="nucleotide sequence ID" value="NZ_CP059567.1"/>
</dbReference>
<dbReference type="GO" id="GO:0005524">
    <property type="term" value="F:ATP binding"/>
    <property type="evidence" value="ECO:0007669"/>
    <property type="project" value="UniProtKB-KW"/>
</dbReference>
<evidence type="ECO:0000256" key="6">
    <source>
        <dbReference type="HAMAP-Rule" id="MF_01965"/>
    </source>
</evidence>
<proteinExistence type="inferred from homology"/>
<dbReference type="Proteomes" id="UP000514752">
    <property type="component" value="Chromosome"/>
</dbReference>
<dbReference type="SUPFAM" id="SSF53613">
    <property type="entry name" value="Ribokinase-like"/>
    <property type="match status" value="1"/>
</dbReference>
<dbReference type="Pfam" id="PF01256">
    <property type="entry name" value="Carb_kinase"/>
    <property type="match status" value="1"/>
</dbReference>
<evidence type="ECO:0000256" key="2">
    <source>
        <dbReference type="ARBA" id="ARBA00022840"/>
    </source>
</evidence>
<keyword evidence="2 6" id="KW-0067">ATP-binding</keyword>
<dbReference type="GO" id="GO:0052856">
    <property type="term" value="F:NAD(P)HX epimerase activity"/>
    <property type="evidence" value="ECO:0007669"/>
    <property type="project" value="TreeGrafter"/>
</dbReference>
<dbReference type="HAMAP" id="MF_01965">
    <property type="entry name" value="NADHX_dehydratase"/>
    <property type="match status" value="1"/>
</dbReference>
<name>A0A7D7S3X1_9NEIS</name>
<dbReference type="NCBIfam" id="TIGR00196">
    <property type="entry name" value="yjeF_cterm"/>
    <property type="match status" value="1"/>
</dbReference>
<evidence type="ECO:0000256" key="1">
    <source>
        <dbReference type="ARBA" id="ARBA00022741"/>
    </source>
</evidence>
<keyword evidence="3 6" id="KW-0521">NADP</keyword>
<dbReference type="CDD" id="cd01171">
    <property type="entry name" value="YXKO-related"/>
    <property type="match status" value="1"/>
</dbReference>
<dbReference type="GO" id="GO:0052855">
    <property type="term" value="F:ADP-dependent NAD(P)H-hydrate dehydratase activity"/>
    <property type="evidence" value="ECO:0007669"/>
    <property type="project" value="UniProtKB-UniRule"/>
</dbReference>
<dbReference type="InterPro" id="IPR017953">
    <property type="entry name" value="Carbohydrate_kinase_pred_CS"/>
</dbReference>
<evidence type="ECO:0000256" key="5">
    <source>
        <dbReference type="ARBA" id="ARBA00023239"/>
    </source>
</evidence>
<dbReference type="GO" id="GO:0046496">
    <property type="term" value="P:nicotinamide nucleotide metabolic process"/>
    <property type="evidence" value="ECO:0007669"/>
    <property type="project" value="UniProtKB-UniRule"/>
</dbReference>
<dbReference type="EMBL" id="CP059567">
    <property type="protein sequence ID" value="QMT39426.1"/>
    <property type="molecule type" value="Genomic_DNA"/>
</dbReference>
<comment type="catalytic activity">
    <reaction evidence="6">
        <text>(6S)-NADPHX + ADP = AMP + phosphate + NADPH + H(+)</text>
        <dbReference type="Rhea" id="RHEA:32235"/>
        <dbReference type="ChEBI" id="CHEBI:15378"/>
        <dbReference type="ChEBI" id="CHEBI:43474"/>
        <dbReference type="ChEBI" id="CHEBI:57783"/>
        <dbReference type="ChEBI" id="CHEBI:64076"/>
        <dbReference type="ChEBI" id="CHEBI:456215"/>
        <dbReference type="ChEBI" id="CHEBI:456216"/>
        <dbReference type="EC" id="4.2.1.136"/>
    </reaction>
</comment>
<dbReference type="GO" id="GO:0110051">
    <property type="term" value="P:metabolite repair"/>
    <property type="evidence" value="ECO:0007669"/>
    <property type="project" value="TreeGrafter"/>
</dbReference>
<comment type="catalytic activity">
    <reaction evidence="6">
        <text>(6S)-NADHX + ADP = AMP + phosphate + NADH + H(+)</text>
        <dbReference type="Rhea" id="RHEA:32223"/>
        <dbReference type="ChEBI" id="CHEBI:15378"/>
        <dbReference type="ChEBI" id="CHEBI:43474"/>
        <dbReference type="ChEBI" id="CHEBI:57945"/>
        <dbReference type="ChEBI" id="CHEBI:64074"/>
        <dbReference type="ChEBI" id="CHEBI:456215"/>
        <dbReference type="ChEBI" id="CHEBI:456216"/>
        <dbReference type="EC" id="4.2.1.136"/>
    </reaction>
</comment>
<feature type="binding site" evidence="6">
    <location>
        <position position="225"/>
    </location>
    <ligand>
        <name>AMP</name>
        <dbReference type="ChEBI" id="CHEBI:456215"/>
    </ligand>
</feature>
<feature type="binding site" evidence="6">
    <location>
        <begin position="196"/>
        <end position="200"/>
    </location>
    <ligand>
        <name>AMP</name>
        <dbReference type="ChEBI" id="CHEBI:456215"/>
    </ligand>
</feature>
<evidence type="ECO:0000256" key="4">
    <source>
        <dbReference type="ARBA" id="ARBA00023027"/>
    </source>
</evidence>
<protein>
    <recommendedName>
        <fullName evidence="6">ADP-dependent (S)-NAD(P)H-hydrate dehydratase</fullName>
        <ecNumber evidence="6">4.2.1.136</ecNumber>
    </recommendedName>
    <alternativeName>
        <fullName evidence="6">ADP-dependent NAD(P)HX dehydratase</fullName>
    </alternativeName>
</protein>
<evidence type="ECO:0000256" key="3">
    <source>
        <dbReference type="ARBA" id="ARBA00022857"/>
    </source>
</evidence>
<evidence type="ECO:0000313" key="8">
    <source>
        <dbReference type="EMBL" id="QMT39426.1"/>
    </source>
</evidence>
<comment type="similarity">
    <text evidence="6">Belongs to the NnrD/CARKD family.</text>
</comment>
<dbReference type="Gene3D" id="3.40.1190.20">
    <property type="match status" value="1"/>
</dbReference>
<feature type="binding site" evidence="6">
    <location>
        <position position="226"/>
    </location>
    <ligand>
        <name>(6S)-NADPHX</name>
        <dbReference type="ChEBI" id="CHEBI:64076"/>
    </ligand>
</feature>
<dbReference type="EC" id="4.2.1.136" evidence="6"/>
<reference evidence="8 9" key="1">
    <citation type="submission" date="2020-07" db="EMBL/GenBank/DDBJ databases">
        <title>Genomic diversity of species in the Neisseriaceae family.</title>
        <authorList>
            <person name="Vincent A.T."/>
            <person name="Bernet E."/>
            <person name="Veyrier F.J."/>
        </authorList>
    </citation>
    <scope>NUCLEOTIDE SEQUENCE [LARGE SCALE GENOMIC DNA]</scope>
    <source>
        <strain evidence="8 9">DSM 22244</strain>
    </source>
</reference>
<sequence length="289" mass="29436">MPLTRILPPARLQSVRQRFPRLVRPRAADSHKGSYGTVAVIGGSEGMSGAGVLAAVAALKGGAGKVWLGFAQEQLPVPYLPVHPEIMLATAAALLQRQDASVYAVGCGLGQSEAGQSLLHAAVAKAAESSAPLLLDADALNLLAVAPQTLPENTILTPHPLEAARLLGCGTAEVQHNRRRAAMALAERYGCHIVLKGHASLVANPQGRIEENDSGNAGLATAGSGDVLSGLIAALLAQGLPPYEAAVAGVWLHGAAAELLAVQSCGPIGLTAGELPDAVRAVRNFVVAG</sequence>
<comment type="function">
    <text evidence="6">Catalyzes the dehydration of the S-form of NAD(P)HX at the expense of ADP, which is converted to AMP. Together with NAD(P)HX epimerase, which catalyzes the epimerization of the S- and R-forms, the enzyme allows the repair of both epimers of NAD(P)HX, a damaged form of NAD(P)H that is a result of enzymatic or heat-dependent hydration.</text>
</comment>
<feature type="binding site" evidence="6">
    <location>
        <position position="108"/>
    </location>
    <ligand>
        <name>(6S)-NADPHX</name>
        <dbReference type="ChEBI" id="CHEBI:64076"/>
    </ligand>
</feature>